<dbReference type="KEGG" id="cqn:G7Y29_04245"/>
<name>A0A7T0PGL9_9CORY</name>
<dbReference type="InterPro" id="IPR033140">
    <property type="entry name" value="Lipase_GDXG_put_SER_AS"/>
</dbReference>
<dbReference type="SUPFAM" id="SSF53474">
    <property type="entry name" value="alpha/beta-Hydrolases"/>
    <property type="match status" value="1"/>
</dbReference>
<dbReference type="Proteomes" id="UP000594586">
    <property type="component" value="Chromosome"/>
</dbReference>
<dbReference type="AlphaFoldDB" id="A0A7T0PGL9"/>
<dbReference type="InterPro" id="IPR050300">
    <property type="entry name" value="GDXG_lipolytic_enzyme"/>
</dbReference>
<feature type="domain" description="Alpha/beta hydrolase fold-3" evidence="4">
    <location>
        <begin position="110"/>
        <end position="318"/>
    </location>
</feature>
<proteinExistence type="inferred from homology"/>
<dbReference type="InterPro" id="IPR029058">
    <property type="entry name" value="AB_hydrolase_fold"/>
</dbReference>
<dbReference type="GO" id="GO:0016787">
    <property type="term" value="F:hydrolase activity"/>
    <property type="evidence" value="ECO:0007669"/>
    <property type="project" value="UniProtKB-KW"/>
</dbReference>
<comment type="similarity">
    <text evidence="1">Belongs to the 'GDXG' lipolytic enzyme family.</text>
</comment>
<evidence type="ECO:0000256" key="3">
    <source>
        <dbReference type="PROSITE-ProRule" id="PRU10038"/>
    </source>
</evidence>
<evidence type="ECO:0000256" key="2">
    <source>
        <dbReference type="ARBA" id="ARBA00022801"/>
    </source>
</evidence>
<dbReference type="PROSITE" id="PS01174">
    <property type="entry name" value="LIPASE_GDXG_SER"/>
    <property type="match status" value="1"/>
</dbReference>
<dbReference type="InterPro" id="IPR002168">
    <property type="entry name" value="Lipase_GDXG_HIS_AS"/>
</dbReference>
<protein>
    <submittedName>
        <fullName evidence="5">Alpha/beta hydrolase</fullName>
    </submittedName>
</protein>
<dbReference type="PANTHER" id="PTHR48081:SF8">
    <property type="entry name" value="ALPHA_BETA HYDROLASE FOLD-3 DOMAIN-CONTAINING PROTEIN-RELATED"/>
    <property type="match status" value="1"/>
</dbReference>
<evidence type="ECO:0000256" key="1">
    <source>
        <dbReference type="ARBA" id="ARBA00010515"/>
    </source>
</evidence>
<evidence type="ECO:0000313" key="5">
    <source>
        <dbReference type="EMBL" id="QPK84002.1"/>
    </source>
</evidence>
<feature type="active site" evidence="3">
    <location>
        <position position="187"/>
    </location>
</feature>
<organism evidence="5 6">
    <name type="scientific">Corynebacterium qintianiae</name>
    <dbReference type="NCBI Taxonomy" id="2709392"/>
    <lineage>
        <taxon>Bacteria</taxon>
        <taxon>Bacillati</taxon>
        <taxon>Actinomycetota</taxon>
        <taxon>Actinomycetes</taxon>
        <taxon>Mycobacteriales</taxon>
        <taxon>Corynebacteriaceae</taxon>
        <taxon>Corynebacterium</taxon>
    </lineage>
</organism>
<dbReference type="Gene3D" id="3.40.50.1820">
    <property type="entry name" value="alpha/beta hydrolase"/>
    <property type="match status" value="1"/>
</dbReference>
<dbReference type="RefSeq" id="WP_165002132.1">
    <property type="nucleotide sequence ID" value="NZ_CP064955.1"/>
</dbReference>
<evidence type="ECO:0000259" key="4">
    <source>
        <dbReference type="Pfam" id="PF07859"/>
    </source>
</evidence>
<dbReference type="InterPro" id="IPR013094">
    <property type="entry name" value="AB_hydrolase_3"/>
</dbReference>
<sequence length="347" mass="37122">MAIQNALSAVAAAALRTVPNPVLSLLGTTTTENGTTMAPDVRVSSLALKYLSRDFSELPINEARGVVESDAKLGAGPQIAVGPVWDSEIAGIPVRHYRPQHCSNNDQPTVVYFHGGGWATGSLETHDNTCRFLCANADVAVISVDYPLAPEHRYPAAPNAAFEVLDAVMSGALEGVDSSRVAVAGDSAGASLATVACLRRADRDMSQPELQVLFVPCTNLDNFETSSHKEFATGTYLTRKQMEWFRDLYTSAGDDLSSWDISPLLAPEQLLSKLAPAYISVAGFDPLRDEGIAYARKLADAHVPVTMEVNKGLVHPFANAFYVWEGATAAMSKAAGAIRFALRVTPR</sequence>
<dbReference type="PANTHER" id="PTHR48081">
    <property type="entry name" value="AB HYDROLASE SUPERFAMILY PROTEIN C4A8.06C"/>
    <property type="match status" value="1"/>
</dbReference>
<dbReference type="Pfam" id="PF07859">
    <property type="entry name" value="Abhydrolase_3"/>
    <property type="match status" value="1"/>
</dbReference>
<accession>A0A7T0PGL9</accession>
<dbReference type="EMBL" id="CP064955">
    <property type="protein sequence ID" value="QPK84002.1"/>
    <property type="molecule type" value="Genomic_DNA"/>
</dbReference>
<keyword evidence="2 5" id="KW-0378">Hydrolase</keyword>
<reference evidence="5 6" key="1">
    <citation type="submission" date="2020-11" db="EMBL/GenBank/DDBJ databases">
        <title>Corynebacterium sp. MC1420.</title>
        <authorList>
            <person name="Zhou J."/>
        </authorList>
    </citation>
    <scope>NUCLEOTIDE SEQUENCE [LARGE SCALE GENOMIC DNA]</scope>
    <source>
        <strain evidence="5 6">MC1420</strain>
    </source>
</reference>
<gene>
    <name evidence="5" type="ORF">G7Y29_04245</name>
</gene>
<evidence type="ECO:0000313" key="6">
    <source>
        <dbReference type="Proteomes" id="UP000594586"/>
    </source>
</evidence>
<keyword evidence="6" id="KW-1185">Reference proteome</keyword>
<dbReference type="PROSITE" id="PS01173">
    <property type="entry name" value="LIPASE_GDXG_HIS"/>
    <property type="match status" value="1"/>
</dbReference>